<feature type="transmembrane region" description="Helical" evidence="5">
    <location>
        <begin position="40"/>
        <end position="65"/>
    </location>
</feature>
<dbReference type="GO" id="GO:0005886">
    <property type="term" value="C:plasma membrane"/>
    <property type="evidence" value="ECO:0007669"/>
    <property type="project" value="InterPro"/>
</dbReference>
<keyword evidence="2 5" id="KW-0812">Transmembrane</keyword>
<reference evidence="7 8" key="1">
    <citation type="submission" date="2016-04" db="EMBL/GenBank/DDBJ databases">
        <title>Draft genome sequence of Janthinobacterium psychrotolerans sp. nov., isolated from freshwater sediments in Denmark.</title>
        <authorList>
            <person name="Gong X."/>
            <person name="Skrivergaard S."/>
            <person name="Korsgaard B.S."/>
            <person name="Schreiber L."/>
            <person name="Marshall I.P."/>
            <person name="Finster K."/>
            <person name="Schramm A."/>
        </authorList>
    </citation>
    <scope>NUCLEOTIDE SEQUENCE [LARGE SCALE GENOMIC DNA]</scope>
    <source>
        <strain evidence="7 8">S3-2</strain>
    </source>
</reference>
<proteinExistence type="predicted"/>
<evidence type="ECO:0000313" key="7">
    <source>
        <dbReference type="EMBL" id="OBV39227.1"/>
    </source>
</evidence>
<evidence type="ECO:0000256" key="5">
    <source>
        <dbReference type="SAM" id="Phobius"/>
    </source>
</evidence>
<accession>A0A1A7C0G0</accession>
<evidence type="ECO:0000313" key="8">
    <source>
        <dbReference type="Proteomes" id="UP000092713"/>
    </source>
</evidence>
<evidence type="ECO:0000256" key="1">
    <source>
        <dbReference type="ARBA" id="ARBA00022475"/>
    </source>
</evidence>
<evidence type="ECO:0000256" key="3">
    <source>
        <dbReference type="ARBA" id="ARBA00022989"/>
    </source>
</evidence>
<keyword evidence="1" id="KW-1003">Cell membrane</keyword>
<keyword evidence="4 5" id="KW-0472">Membrane</keyword>
<evidence type="ECO:0000256" key="4">
    <source>
        <dbReference type="ARBA" id="ARBA00023136"/>
    </source>
</evidence>
<dbReference type="EMBL" id="LOCQ01000054">
    <property type="protein sequence ID" value="OBV39227.1"/>
    <property type="molecule type" value="Genomic_DNA"/>
</dbReference>
<organism evidence="7 8">
    <name type="scientific">Janthinobacterium psychrotolerans</name>
    <dbReference type="NCBI Taxonomy" id="1747903"/>
    <lineage>
        <taxon>Bacteria</taxon>
        <taxon>Pseudomonadati</taxon>
        <taxon>Pseudomonadota</taxon>
        <taxon>Betaproteobacteria</taxon>
        <taxon>Burkholderiales</taxon>
        <taxon>Oxalobacteraceae</taxon>
        <taxon>Janthinobacterium</taxon>
    </lineage>
</organism>
<dbReference type="InterPro" id="IPR010445">
    <property type="entry name" value="LapA_dom"/>
</dbReference>
<gene>
    <name evidence="7" type="ORF">ASR47_100941</name>
</gene>
<protein>
    <recommendedName>
        <fullName evidence="6">Lipopolysaccharide assembly protein A domain-containing protein</fullName>
    </recommendedName>
</protein>
<dbReference type="STRING" id="1747903.ASR47_100941"/>
<feature type="domain" description="Lipopolysaccharide assembly protein A" evidence="6">
    <location>
        <begin position="22"/>
        <end position="81"/>
    </location>
</feature>
<evidence type="ECO:0000256" key="2">
    <source>
        <dbReference type="ARBA" id="ARBA00022692"/>
    </source>
</evidence>
<evidence type="ECO:0000259" key="6">
    <source>
        <dbReference type="Pfam" id="PF06305"/>
    </source>
</evidence>
<dbReference type="OrthoDB" id="9154783at2"/>
<sequence length="101" mass="10908">MKIISTIVGCVLFVLFFGFALKNAQVVDLHVFLNYEIRGPLVLMLLGFFVAGASLGVLALTPTVFRHRREASRQKTTIAALHAVGVSSNVQPQPDGVSTQP</sequence>
<dbReference type="Proteomes" id="UP000092713">
    <property type="component" value="Unassembled WGS sequence"/>
</dbReference>
<dbReference type="PATRIC" id="fig|1747903.4.peg.2808"/>
<dbReference type="AlphaFoldDB" id="A0A1A7C0G0"/>
<keyword evidence="3 5" id="KW-1133">Transmembrane helix</keyword>
<comment type="caution">
    <text evidence="7">The sequence shown here is derived from an EMBL/GenBank/DDBJ whole genome shotgun (WGS) entry which is preliminary data.</text>
</comment>
<dbReference type="RefSeq" id="WP_065307999.1">
    <property type="nucleotide sequence ID" value="NZ_LOCQ01000054.1"/>
</dbReference>
<name>A0A1A7C0G0_9BURK</name>
<dbReference type="Pfam" id="PF06305">
    <property type="entry name" value="LapA_dom"/>
    <property type="match status" value="1"/>
</dbReference>
<keyword evidence="8" id="KW-1185">Reference proteome</keyword>